<evidence type="ECO:0000256" key="1">
    <source>
        <dbReference type="ARBA" id="ARBA00006539"/>
    </source>
</evidence>
<organism evidence="2 3">
    <name type="scientific">Alkalihalobacillus alcalophilus ATCC 27647 = CGMCC 1.3604</name>
    <dbReference type="NCBI Taxonomy" id="1218173"/>
    <lineage>
        <taxon>Bacteria</taxon>
        <taxon>Bacillati</taxon>
        <taxon>Bacillota</taxon>
        <taxon>Bacilli</taxon>
        <taxon>Bacillales</taxon>
        <taxon>Bacillaceae</taxon>
        <taxon>Alkalihalobacillus</taxon>
    </lineage>
</organism>
<dbReference type="AlphaFoldDB" id="A0A094XBX5"/>
<evidence type="ECO:0000313" key="3">
    <source>
        <dbReference type="Proteomes" id="UP000002754"/>
    </source>
</evidence>
<comment type="similarity">
    <text evidence="1">Belongs to the UPF0236 family.</text>
</comment>
<evidence type="ECO:0000313" key="2">
    <source>
        <dbReference type="EMBL" id="KGA96275.1"/>
    </source>
</evidence>
<proteinExistence type="inferred from homology"/>
<gene>
    <name evidence="2" type="ORF">BALCAV_0217340</name>
</gene>
<accession>A0A094XBX5</accession>
<dbReference type="eggNOG" id="ENOG502ZQT4">
    <property type="taxonomic scope" value="Bacteria"/>
</dbReference>
<comment type="caution">
    <text evidence="2">The sequence shown here is derived from an EMBL/GenBank/DDBJ whole genome shotgun (WGS) entry which is preliminary data.</text>
</comment>
<dbReference type="STRING" id="1218173.BALCAV_0217340"/>
<dbReference type="Proteomes" id="UP000002754">
    <property type="component" value="Unassembled WGS sequence"/>
</dbReference>
<dbReference type="EMBL" id="ALPT02000070">
    <property type="protein sequence ID" value="KGA96275.1"/>
    <property type="molecule type" value="Genomic_DNA"/>
</dbReference>
<dbReference type="InterPro" id="IPR009620">
    <property type="entry name" value="UPF0236"/>
</dbReference>
<dbReference type="Pfam" id="PF06782">
    <property type="entry name" value="UPF0236"/>
    <property type="match status" value="1"/>
</dbReference>
<reference evidence="2 3" key="1">
    <citation type="journal article" date="2014" name="Genome Announc.">
        <title>Draft Genome Sequence of Bacillus alcalophilus AV1934, a Classic Alkaliphile Isolated from Human Feces in 1934.</title>
        <authorList>
            <person name="Attie O."/>
            <person name="Jayaprakash A."/>
            <person name="Shah H."/>
            <person name="Paulsen I.T."/>
            <person name="Morino M."/>
            <person name="Takahashi Y."/>
            <person name="Narumi I."/>
            <person name="Sachidanandam R."/>
            <person name="Satoh K."/>
            <person name="Ito M."/>
            <person name="Krulwich T.A."/>
        </authorList>
    </citation>
    <scope>NUCLEOTIDE SEQUENCE [LARGE SCALE GENOMIC DNA]</scope>
    <source>
        <strain evidence="2 3">AV1934</strain>
    </source>
</reference>
<protein>
    <submittedName>
        <fullName evidence="2">Uncharacterized protein</fullName>
    </submittedName>
</protein>
<sequence length="101" mass="11426">MGSAEGTMSVFAKRLKNGRSWVEKGASAMMTAMVALMDKVPLQTLIGRVEKWTEPKEERPPKHFVEKVESTIGEATRNNIMYLKQRANIPVYRALKDLKGF</sequence>
<name>A0A094XBX5_ALKAL</name>
<keyword evidence="3" id="KW-1185">Reference proteome</keyword>